<sequence length="415" mass="43829">MPTPIRAALLAGAALFVSGAAFLASGAARAEIPNRTVKIGVLTDLSGFASDSSGEGSVAAAKLAIEDFAKQNPGLKVELVQSDHQNKPDIGSATARRWITQERVDAIVDVPFSSVALAVQEVVRDSKAAFIASGPGTSELTGAKCSPNTVHWTYDTWALAHGTALALLRTGKTKWFFLTADYAFGHALESDAAAVVKAEGGTVVGNVRHPTAAADFSSFLIQAQGSRAQVVALANAVGDTVNSVKQAAEFGIRAGGQDLAALLMQLSDVHAIGLRDAQGLYLTEGFYWDANPETRAFGERFGALTRGRRPTAIQAGVYAGTLDYLRAVAEADTTDGKAVVARMKARPTKDPLFGEGQVRADGRHIHPMYLFQVKEPAQSKGAWDYYRTVQTIPAAEAFRPLADGRCPMVQAGATR</sequence>
<dbReference type="PANTHER" id="PTHR30483:SF6">
    <property type="entry name" value="PERIPLASMIC BINDING PROTEIN OF ABC TRANSPORTER FOR NATURAL AMINO ACIDS"/>
    <property type="match status" value="1"/>
</dbReference>
<evidence type="ECO:0000256" key="4">
    <source>
        <dbReference type="SAM" id="SignalP"/>
    </source>
</evidence>
<organism evidence="6 7">
    <name type="scientific">Methylobacterium oryzihabitans</name>
    <dbReference type="NCBI Taxonomy" id="2499852"/>
    <lineage>
        <taxon>Bacteria</taxon>
        <taxon>Pseudomonadati</taxon>
        <taxon>Pseudomonadota</taxon>
        <taxon>Alphaproteobacteria</taxon>
        <taxon>Hyphomicrobiales</taxon>
        <taxon>Methylobacteriaceae</taxon>
        <taxon>Methylobacterium</taxon>
    </lineage>
</organism>
<dbReference type="PANTHER" id="PTHR30483">
    <property type="entry name" value="LEUCINE-SPECIFIC-BINDING PROTEIN"/>
    <property type="match status" value="1"/>
</dbReference>
<dbReference type="InterPro" id="IPR028081">
    <property type="entry name" value="Leu-bd"/>
</dbReference>
<comment type="caution">
    <text evidence="6">The sequence shown here is derived from an EMBL/GenBank/DDBJ whole genome shotgun (WGS) entry which is preliminary data.</text>
</comment>
<dbReference type="InterPro" id="IPR051010">
    <property type="entry name" value="BCAA_transport"/>
</dbReference>
<gene>
    <name evidence="6" type="ORF">EOE48_22885</name>
</gene>
<dbReference type="CDD" id="cd06327">
    <property type="entry name" value="PBP1_SBP-like"/>
    <property type="match status" value="1"/>
</dbReference>
<keyword evidence="3" id="KW-0029">Amino-acid transport</keyword>
<reference evidence="6 7" key="1">
    <citation type="submission" date="2019-01" db="EMBL/GenBank/DDBJ databases">
        <authorList>
            <person name="Chen W.-M."/>
        </authorList>
    </citation>
    <scope>NUCLEOTIDE SEQUENCE [LARGE SCALE GENOMIC DNA]</scope>
    <source>
        <strain evidence="6 7">TER-1</strain>
    </source>
</reference>
<feature type="signal peptide" evidence="4">
    <location>
        <begin position="1"/>
        <end position="23"/>
    </location>
</feature>
<evidence type="ECO:0000313" key="6">
    <source>
        <dbReference type="EMBL" id="RVU14586.1"/>
    </source>
</evidence>
<keyword evidence="2 4" id="KW-0732">Signal</keyword>
<dbReference type="RefSeq" id="WP_127733198.1">
    <property type="nucleotide sequence ID" value="NZ_SACP01000029.1"/>
</dbReference>
<keyword evidence="3" id="KW-0813">Transport</keyword>
<dbReference type="GO" id="GO:0006865">
    <property type="term" value="P:amino acid transport"/>
    <property type="evidence" value="ECO:0007669"/>
    <property type="project" value="UniProtKB-KW"/>
</dbReference>
<protein>
    <submittedName>
        <fullName evidence="6">ABC transporter substrate-binding protein</fullName>
    </submittedName>
</protein>
<evidence type="ECO:0000313" key="7">
    <source>
        <dbReference type="Proteomes" id="UP000286997"/>
    </source>
</evidence>
<dbReference type="SUPFAM" id="SSF53822">
    <property type="entry name" value="Periplasmic binding protein-like I"/>
    <property type="match status" value="1"/>
</dbReference>
<evidence type="ECO:0000259" key="5">
    <source>
        <dbReference type="Pfam" id="PF13458"/>
    </source>
</evidence>
<dbReference type="InterPro" id="IPR028082">
    <property type="entry name" value="Peripla_BP_I"/>
</dbReference>
<dbReference type="Pfam" id="PF13458">
    <property type="entry name" value="Peripla_BP_6"/>
    <property type="match status" value="1"/>
</dbReference>
<feature type="chain" id="PRO_5018625271" evidence="4">
    <location>
        <begin position="24"/>
        <end position="415"/>
    </location>
</feature>
<evidence type="ECO:0000256" key="2">
    <source>
        <dbReference type="ARBA" id="ARBA00022729"/>
    </source>
</evidence>
<dbReference type="AlphaFoldDB" id="A0A3S3U3E8"/>
<name>A0A3S3U3E8_9HYPH</name>
<evidence type="ECO:0000256" key="3">
    <source>
        <dbReference type="ARBA" id="ARBA00022970"/>
    </source>
</evidence>
<evidence type="ECO:0000256" key="1">
    <source>
        <dbReference type="ARBA" id="ARBA00010062"/>
    </source>
</evidence>
<dbReference type="EMBL" id="SACP01000029">
    <property type="protein sequence ID" value="RVU14586.1"/>
    <property type="molecule type" value="Genomic_DNA"/>
</dbReference>
<comment type="similarity">
    <text evidence="1">Belongs to the leucine-binding protein family.</text>
</comment>
<dbReference type="Proteomes" id="UP000286997">
    <property type="component" value="Unassembled WGS sequence"/>
</dbReference>
<dbReference type="Gene3D" id="3.40.50.2300">
    <property type="match status" value="2"/>
</dbReference>
<feature type="domain" description="Leucine-binding protein" evidence="5">
    <location>
        <begin position="36"/>
        <end position="374"/>
    </location>
</feature>
<dbReference type="OrthoDB" id="5794591at2"/>
<proteinExistence type="inferred from homology"/>
<accession>A0A3S3U3E8</accession>
<keyword evidence="7" id="KW-1185">Reference proteome</keyword>